<dbReference type="EMBL" id="APML01000019">
    <property type="protein sequence ID" value="ENH97462.1"/>
    <property type="molecule type" value="Genomic_DNA"/>
</dbReference>
<proteinExistence type="predicted"/>
<protein>
    <submittedName>
        <fullName evidence="2">Uncharacterized protein</fullName>
    </submittedName>
</protein>
<sequence>MKRTFTTRQNHENGYVFPFVLILLHLLFLMAFFQMSQYQYTQRATENDLIQYQFHSLYQMGKQSLQEEKEDVNFPITYHFPNGDVKVYSQQLKFDRANYVIELNTKDGHRRTLTLHVPRNSH</sequence>
<keyword evidence="3" id="KW-1185">Reference proteome</keyword>
<dbReference type="AlphaFoldDB" id="N4WMT5"/>
<dbReference type="STRING" id="1308866.J416_05608"/>
<feature type="transmembrane region" description="Helical" evidence="1">
    <location>
        <begin position="15"/>
        <end position="33"/>
    </location>
</feature>
<accession>N4WMT5</accession>
<evidence type="ECO:0000313" key="2">
    <source>
        <dbReference type="EMBL" id="ENH97462.1"/>
    </source>
</evidence>
<comment type="caution">
    <text evidence="2">The sequence shown here is derived from an EMBL/GenBank/DDBJ whole genome shotgun (WGS) entry which is preliminary data.</text>
</comment>
<name>N4WMT5_9BACI</name>
<gene>
    <name evidence="2" type="ORF">J416_05608</name>
</gene>
<dbReference type="eggNOG" id="ENOG502ZPJ3">
    <property type="taxonomic scope" value="Bacteria"/>
</dbReference>
<keyword evidence="1" id="KW-1133">Transmembrane helix</keyword>
<organism evidence="2 3">
    <name type="scientific">Gracilibacillus halophilus YIM-C55.5</name>
    <dbReference type="NCBI Taxonomy" id="1308866"/>
    <lineage>
        <taxon>Bacteria</taxon>
        <taxon>Bacillati</taxon>
        <taxon>Bacillota</taxon>
        <taxon>Bacilli</taxon>
        <taxon>Bacillales</taxon>
        <taxon>Bacillaceae</taxon>
        <taxon>Gracilibacillus</taxon>
    </lineage>
</organism>
<evidence type="ECO:0000256" key="1">
    <source>
        <dbReference type="SAM" id="Phobius"/>
    </source>
</evidence>
<keyword evidence="1" id="KW-0812">Transmembrane</keyword>
<dbReference type="Proteomes" id="UP000012283">
    <property type="component" value="Unassembled WGS sequence"/>
</dbReference>
<evidence type="ECO:0000313" key="3">
    <source>
        <dbReference type="Proteomes" id="UP000012283"/>
    </source>
</evidence>
<reference evidence="2 3" key="1">
    <citation type="submission" date="2013-03" db="EMBL/GenBank/DDBJ databases">
        <title>Draft genome sequence of Gracibacillus halophilus YIM-C55.5, a moderately halophilic and thermophilic organism from the Xiaochaidamu salt lake.</title>
        <authorList>
            <person name="Sugumar T."/>
            <person name="Polireddy D.R."/>
            <person name="Antony A."/>
            <person name="Madhava Y.R."/>
            <person name="Sivakumar N."/>
        </authorList>
    </citation>
    <scope>NUCLEOTIDE SEQUENCE [LARGE SCALE GENOMIC DNA]</scope>
    <source>
        <strain evidence="2 3">YIM-C55.5</strain>
    </source>
</reference>
<dbReference type="PATRIC" id="fig|1308866.3.peg.1134"/>
<keyword evidence="1" id="KW-0472">Membrane</keyword>